<name>A0A0X7K0S3_9PSED</name>
<reference evidence="4" key="1">
    <citation type="submission" date="2016-01" db="EMBL/GenBank/DDBJ databases">
        <authorList>
            <person name="McClelland M."/>
            <person name="Jain A."/>
            <person name="Saraogi P."/>
            <person name="Mendelson R."/>
            <person name="Westerman R."/>
            <person name="SanMiguel P."/>
            <person name="Csonka L."/>
        </authorList>
    </citation>
    <scope>NUCLEOTIDE SEQUENCE [LARGE SCALE GENOMIC DNA]</scope>
    <source>
        <strain evidence="4">Ps006</strain>
    </source>
</reference>
<protein>
    <recommendedName>
        <fullName evidence="2">YCII-related domain-containing protein</fullName>
    </recommendedName>
</protein>
<gene>
    <name evidence="4" type="ORF">AWV77_19680</name>
    <name evidence="3" type="ORF">CYL20_09760</name>
</gene>
<dbReference type="EMBL" id="LRMR01000029">
    <property type="protein sequence ID" value="KWU49263.1"/>
    <property type="molecule type" value="Genomic_DNA"/>
</dbReference>
<feature type="domain" description="YCII-related" evidence="2">
    <location>
        <begin position="1"/>
        <end position="69"/>
    </location>
</feature>
<organism evidence="4 5">
    <name type="scientific">Pseudomonas palleroniana</name>
    <dbReference type="NCBI Taxonomy" id="191390"/>
    <lineage>
        <taxon>Bacteria</taxon>
        <taxon>Pseudomonadati</taxon>
        <taxon>Pseudomonadota</taxon>
        <taxon>Gammaproteobacteria</taxon>
        <taxon>Pseudomonadales</taxon>
        <taxon>Pseudomonadaceae</taxon>
        <taxon>Pseudomonas</taxon>
    </lineage>
</organism>
<dbReference type="Proteomes" id="UP000237830">
    <property type="component" value="Chromosome"/>
</dbReference>
<dbReference type="PANTHER" id="PTHR37828:SF1">
    <property type="entry name" value="YCII-RELATED DOMAIN-CONTAINING PROTEIN"/>
    <property type="match status" value="1"/>
</dbReference>
<evidence type="ECO:0000313" key="3">
    <source>
        <dbReference type="EMBL" id="AVE04805.1"/>
    </source>
</evidence>
<sequence length="105" mass="11638">MLFAIKLTYLRPVEEIQAHLEAHKAWLVKYIQSGIILFAGPLADESGGFILAYGERHSDIQQIVAEDPFDVYRLATFDILGCDPAVRTSDFAAHWASGAKSIDCI</sequence>
<dbReference type="SUPFAM" id="SSF54909">
    <property type="entry name" value="Dimeric alpha+beta barrel"/>
    <property type="match status" value="1"/>
</dbReference>
<evidence type="ECO:0000313" key="5">
    <source>
        <dbReference type="Proteomes" id="UP000067111"/>
    </source>
</evidence>
<comment type="similarity">
    <text evidence="1">Belongs to the YciI family.</text>
</comment>
<evidence type="ECO:0000313" key="6">
    <source>
        <dbReference type="Proteomes" id="UP000237830"/>
    </source>
</evidence>
<dbReference type="PANTHER" id="PTHR37828">
    <property type="entry name" value="GSR2449 PROTEIN"/>
    <property type="match status" value="1"/>
</dbReference>
<accession>A0A2L1J8J7</accession>
<dbReference type="Gene3D" id="3.30.70.1060">
    <property type="entry name" value="Dimeric alpha+beta barrel"/>
    <property type="match status" value="1"/>
</dbReference>
<dbReference type="InterPro" id="IPR011008">
    <property type="entry name" value="Dimeric_a/b-barrel"/>
</dbReference>
<evidence type="ECO:0000256" key="1">
    <source>
        <dbReference type="ARBA" id="ARBA00007689"/>
    </source>
</evidence>
<dbReference type="InterPro" id="IPR005545">
    <property type="entry name" value="YCII"/>
</dbReference>
<dbReference type="AlphaFoldDB" id="A0A0X7K0S3"/>
<dbReference type="Pfam" id="PF03795">
    <property type="entry name" value="YCII"/>
    <property type="match status" value="1"/>
</dbReference>
<dbReference type="EMBL" id="CP025494">
    <property type="protein sequence ID" value="AVE04805.1"/>
    <property type="molecule type" value="Genomic_DNA"/>
</dbReference>
<reference evidence="5" key="2">
    <citation type="submission" date="2016-01" db="EMBL/GenBank/DDBJ databases">
        <authorList>
            <person name="Gamez R.M."/>
            <person name="Rodriguez F."/>
            <person name="Bernal J.F."/>
            <person name="Agarwala R."/>
            <person name="Landsman D."/>
            <person name="Marino-Ramirez L."/>
        </authorList>
    </citation>
    <scope>NUCLEOTIDE SEQUENCE [LARGE SCALE GENOMIC DNA]</scope>
    <source>
        <strain evidence="5">Ps006</strain>
    </source>
</reference>
<proteinExistence type="inferred from homology"/>
<accession>A0A0X7K0S3</accession>
<reference evidence="3 6" key="3">
    <citation type="submission" date="2017-12" db="EMBL/GenBank/DDBJ databases">
        <title>Genome sequence of Pseudomonas palleroniana MAB3.</title>
        <authorList>
            <person name="Nascimento F.X."/>
        </authorList>
    </citation>
    <scope>NUCLEOTIDE SEQUENCE [LARGE SCALE GENOMIC DNA]</scope>
    <source>
        <strain evidence="3 6">MAB3</strain>
    </source>
</reference>
<dbReference type="Proteomes" id="UP000067111">
    <property type="component" value="Unassembled WGS sequence"/>
</dbReference>
<evidence type="ECO:0000313" key="4">
    <source>
        <dbReference type="EMBL" id="KWU49263.1"/>
    </source>
</evidence>
<evidence type="ECO:0000259" key="2">
    <source>
        <dbReference type="Pfam" id="PF03795"/>
    </source>
</evidence>
<dbReference type="RefSeq" id="WP_060755845.1">
    <property type="nucleotide sequence ID" value="NZ_CP025494.1"/>
</dbReference>
<dbReference type="OrthoDB" id="9814407at2"/>